<reference evidence="15" key="1">
    <citation type="submission" date="2021-04" db="EMBL/GenBank/DDBJ databases">
        <authorList>
            <consortium name="Wellcome Sanger Institute Data Sharing"/>
        </authorList>
    </citation>
    <scope>NUCLEOTIDE SEQUENCE [LARGE SCALE GENOMIC DNA]</scope>
</reference>
<comment type="subcellular location">
    <subcellularLocation>
        <location evidence="1">Endoplasmic reticulum</location>
    </subcellularLocation>
</comment>
<dbReference type="PANTHER" id="PTHR11371:SF28">
    <property type="entry name" value="DEOXYRIBONUCLEASE-1-LIKE 1"/>
    <property type="match status" value="1"/>
</dbReference>
<keyword evidence="12" id="KW-1133">Transmembrane helix</keyword>
<dbReference type="GO" id="GO:0004530">
    <property type="term" value="F:deoxyribonuclease I activity"/>
    <property type="evidence" value="ECO:0007669"/>
    <property type="project" value="TreeGrafter"/>
</dbReference>
<protein>
    <recommendedName>
        <fullName evidence="10">Deoxyribonuclease</fullName>
    </recommendedName>
</protein>
<reference evidence="15" key="3">
    <citation type="submission" date="2025-09" db="UniProtKB">
        <authorList>
            <consortium name="Ensembl"/>
        </authorList>
    </citation>
    <scope>IDENTIFICATION</scope>
</reference>
<evidence type="ECO:0000256" key="8">
    <source>
        <dbReference type="ARBA" id="ARBA00023157"/>
    </source>
</evidence>
<keyword evidence="12" id="KW-0472">Membrane</keyword>
<evidence type="ECO:0000256" key="4">
    <source>
        <dbReference type="ARBA" id="ARBA00022729"/>
    </source>
</evidence>
<feature type="transmembrane region" description="Helical" evidence="12">
    <location>
        <begin position="289"/>
        <end position="310"/>
    </location>
</feature>
<dbReference type="InterPro" id="IPR016202">
    <property type="entry name" value="DNase_I"/>
</dbReference>
<feature type="chain" id="PRO_5043949531" description="Deoxyribonuclease" evidence="13">
    <location>
        <begin position="28"/>
        <end position="313"/>
    </location>
</feature>
<evidence type="ECO:0000313" key="16">
    <source>
        <dbReference type="Proteomes" id="UP000265040"/>
    </source>
</evidence>
<dbReference type="GO" id="GO:0003677">
    <property type="term" value="F:DNA binding"/>
    <property type="evidence" value="ECO:0007669"/>
    <property type="project" value="TreeGrafter"/>
</dbReference>
<name>A0A3Q1JHX9_ANATE</name>
<evidence type="ECO:0000256" key="13">
    <source>
        <dbReference type="SAM" id="SignalP"/>
    </source>
</evidence>
<keyword evidence="16" id="KW-1185">Reference proteome</keyword>
<feature type="signal peptide" evidence="13">
    <location>
        <begin position="1"/>
        <end position="27"/>
    </location>
</feature>
<dbReference type="PANTHER" id="PTHR11371">
    <property type="entry name" value="DEOXYRIBONUCLEASE"/>
    <property type="match status" value="1"/>
</dbReference>
<dbReference type="RefSeq" id="XP_026223332.1">
    <property type="nucleotide sequence ID" value="XM_026367547.1"/>
</dbReference>
<keyword evidence="7" id="KW-0256">Endoplasmic reticulum</keyword>
<dbReference type="PRINTS" id="PR00130">
    <property type="entry name" value="DNASEI"/>
</dbReference>
<dbReference type="AlphaFoldDB" id="A0A3Q1JHX9"/>
<dbReference type="SUPFAM" id="SSF56219">
    <property type="entry name" value="DNase I-like"/>
    <property type="match status" value="1"/>
</dbReference>
<dbReference type="Gene3D" id="3.60.10.10">
    <property type="entry name" value="Endonuclease/exonuclease/phosphatase"/>
    <property type="match status" value="1"/>
</dbReference>
<dbReference type="InterPro" id="IPR036691">
    <property type="entry name" value="Endo/exonu/phosph_ase_sf"/>
</dbReference>
<evidence type="ECO:0000256" key="7">
    <source>
        <dbReference type="ARBA" id="ARBA00022824"/>
    </source>
</evidence>
<proteinExistence type="inferred from homology"/>
<keyword evidence="6 10" id="KW-0378">Hydrolase</keyword>
<evidence type="ECO:0000256" key="11">
    <source>
        <dbReference type="PIRSR" id="PIRSR000988-2"/>
    </source>
</evidence>
<evidence type="ECO:0000256" key="12">
    <source>
        <dbReference type="SAM" id="Phobius"/>
    </source>
</evidence>
<sequence length="313" mass="35334">MRWRSPHSPFLLLFISLLTVFVGRVTGFKICSYNVGKLTPKKAANQRVIYTITQVVSQCDICLLQNVIDPESKATKNLVHALSRRNDRYGKSSYATVSSGGLGNSTNDMQQYVFLYRKNTVNMTGHHQYESKGFFLRDPFVVKFQSNKTAIKDFILVPLHSNPNNVVKELNKLYDVYVEVTNKWKNTNVMFLGDFHADCGYLSRSDKKNIRLYTNRMFTWLVKDRVDTTVNSQMSCAYDRIVVSGKPFLKAIKPLSAQPFKLDSKIPKAMVLEVSNHMPVEVTLKSSAGLLQAASLLILLSVSAIVQSFLSAL</sequence>
<keyword evidence="8 11" id="KW-1015">Disulfide bond</keyword>
<keyword evidence="12" id="KW-0812">Transmembrane</keyword>
<evidence type="ECO:0000259" key="14">
    <source>
        <dbReference type="Pfam" id="PF03372"/>
    </source>
</evidence>
<evidence type="ECO:0000256" key="10">
    <source>
        <dbReference type="PIRNR" id="PIRNR000988"/>
    </source>
</evidence>
<evidence type="ECO:0000256" key="5">
    <source>
        <dbReference type="ARBA" id="ARBA00022759"/>
    </source>
</evidence>
<comment type="similarity">
    <text evidence="2 10">Belongs to the DNase I family.</text>
</comment>
<evidence type="ECO:0000256" key="3">
    <source>
        <dbReference type="ARBA" id="ARBA00022722"/>
    </source>
</evidence>
<keyword evidence="9" id="KW-0325">Glycoprotein</keyword>
<evidence type="ECO:0000313" key="15">
    <source>
        <dbReference type="Ensembl" id="ENSATEP00000030394.2"/>
    </source>
</evidence>
<dbReference type="Ensembl" id="ENSATET00000030853.3">
    <property type="protein sequence ID" value="ENSATEP00000030394.2"/>
    <property type="gene ID" value="ENSATEG00000020987.3"/>
</dbReference>
<dbReference type="GO" id="GO:0005783">
    <property type="term" value="C:endoplasmic reticulum"/>
    <property type="evidence" value="ECO:0007669"/>
    <property type="project" value="UniProtKB-SubCell"/>
</dbReference>
<dbReference type="RefSeq" id="XP_026223331.1">
    <property type="nucleotide sequence ID" value="XM_026367546.1"/>
</dbReference>
<dbReference type="Pfam" id="PF03372">
    <property type="entry name" value="Exo_endo_phos"/>
    <property type="match status" value="1"/>
</dbReference>
<dbReference type="GeneTree" id="ENSGT00950000182846"/>
<feature type="disulfide bond" description="Essential for enzymatic activity" evidence="11">
    <location>
        <begin position="199"/>
        <end position="236"/>
    </location>
</feature>
<dbReference type="RefSeq" id="XP_026223330.1">
    <property type="nucleotide sequence ID" value="XM_026367545.1"/>
</dbReference>
<reference evidence="15" key="2">
    <citation type="submission" date="2025-08" db="UniProtKB">
        <authorList>
            <consortium name="Ensembl"/>
        </authorList>
    </citation>
    <scope>IDENTIFICATION</scope>
</reference>
<dbReference type="GO" id="GO:0005634">
    <property type="term" value="C:nucleus"/>
    <property type="evidence" value="ECO:0007669"/>
    <property type="project" value="TreeGrafter"/>
</dbReference>
<evidence type="ECO:0000256" key="1">
    <source>
        <dbReference type="ARBA" id="ARBA00004240"/>
    </source>
</evidence>
<dbReference type="InterPro" id="IPR005135">
    <property type="entry name" value="Endo/exonuclease/phosphatase"/>
</dbReference>
<organism evidence="15 16">
    <name type="scientific">Anabas testudineus</name>
    <name type="common">Climbing perch</name>
    <name type="synonym">Anthias testudineus</name>
    <dbReference type="NCBI Taxonomy" id="64144"/>
    <lineage>
        <taxon>Eukaryota</taxon>
        <taxon>Metazoa</taxon>
        <taxon>Chordata</taxon>
        <taxon>Craniata</taxon>
        <taxon>Vertebrata</taxon>
        <taxon>Euteleostomi</taxon>
        <taxon>Actinopterygii</taxon>
        <taxon>Neopterygii</taxon>
        <taxon>Teleostei</taxon>
        <taxon>Neoteleostei</taxon>
        <taxon>Acanthomorphata</taxon>
        <taxon>Anabantaria</taxon>
        <taxon>Anabantiformes</taxon>
        <taxon>Anabantoidei</taxon>
        <taxon>Anabantidae</taxon>
        <taxon>Anabas</taxon>
    </lineage>
</organism>
<dbReference type="PIRSF" id="PIRSF000988">
    <property type="entry name" value="DNase_I_euk"/>
    <property type="match status" value="1"/>
</dbReference>
<evidence type="ECO:0000256" key="6">
    <source>
        <dbReference type="ARBA" id="ARBA00022801"/>
    </source>
</evidence>
<keyword evidence="4 13" id="KW-0732">Signal</keyword>
<keyword evidence="5 10" id="KW-0255">Endonuclease</keyword>
<dbReference type="SMART" id="SM00476">
    <property type="entry name" value="DNaseIc"/>
    <property type="match status" value="1"/>
</dbReference>
<evidence type="ECO:0000256" key="2">
    <source>
        <dbReference type="ARBA" id="ARBA00007359"/>
    </source>
</evidence>
<dbReference type="GO" id="GO:0006308">
    <property type="term" value="P:DNA catabolic process"/>
    <property type="evidence" value="ECO:0007669"/>
    <property type="project" value="InterPro"/>
</dbReference>
<keyword evidence="3 10" id="KW-0540">Nuclease</keyword>
<dbReference type="Proteomes" id="UP000265040">
    <property type="component" value="Chromosome 7"/>
</dbReference>
<feature type="domain" description="Endonuclease/exonuclease/phosphatase" evidence="14">
    <location>
        <begin position="31"/>
        <end position="246"/>
    </location>
</feature>
<accession>A0A3Q1JHX9</accession>
<evidence type="ECO:0000256" key="9">
    <source>
        <dbReference type="ARBA" id="ARBA00023180"/>
    </source>
</evidence>
<dbReference type="GeneID" id="113167140"/>